<evidence type="ECO:0000313" key="1">
    <source>
        <dbReference type="EMBL" id="PMC63436.1"/>
    </source>
</evidence>
<dbReference type="AlphaFoldDB" id="A0A2N6T2A3"/>
<reference evidence="1 2" key="1">
    <citation type="submission" date="2017-09" db="EMBL/GenBank/DDBJ databases">
        <title>Bacterial strain isolated from the female urinary microbiota.</title>
        <authorList>
            <person name="Thomas-White K."/>
            <person name="Kumar N."/>
            <person name="Forster S."/>
            <person name="Putonti C."/>
            <person name="Lawley T."/>
            <person name="Wolfe A.J."/>
        </authorList>
    </citation>
    <scope>NUCLEOTIDE SEQUENCE [LARGE SCALE GENOMIC DNA]</scope>
    <source>
        <strain evidence="1 2">UMB0908</strain>
    </source>
</reference>
<name>A0A2N6T2A3_9CORY</name>
<sequence length="68" mass="7617">MTLNGRPTTDAQWAREVEKRLRALERPRMVTLGPWQVSVSPVSGDLIADHIPTGRRRVIAAAEPDIKE</sequence>
<proteinExistence type="predicted"/>
<organism evidence="1 2">
    <name type="scientific">Corynebacterium xerosis</name>
    <dbReference type="NCBI Taxonomy" id="1725"/>
    <lineage>
        <taxon>Bacteria</taxon>
        <taxon>Bacillati</taxon>
        <taxon>Actinomycetota</taxon>
        <taxon>Actinomycetes</taxon>
        <taxon>Mycobacteriales</taxon>
        <taxon>Corynebacteriaceae</taxon>
        <taxon>Corynebacterium</taxon>
    </lineage>
</organism>
<dbReference type="EMBL" id="PNHF01000001">
    <property type="protein sequence ID" value="PMC63436.1"/>
    <property type="molecule type" value="Genomic_DNA"/>
</dbReference>
<protein>
    <submittedName>
        <fullName evidence="1">Uncharacterized protein</fullName>
    </submittedName>
</protein>
<dbReference type="Proteomes" id="UP000235363">
    <property type="component" value="Unassembled WGS sequence"/>
</dbReference>
<evidence type="ECO:0000313" key="2">
    <source>
        <dbReference type="Proteomes" id="UP000235363"/>
    </source>
</evidence>
<dbReference type="RefSeq" id="WP_102211794.1">
    <property type="nucleotide sequence ID" value="NZ_PNHF01000001.1"/>
</dbReference>
<accession>A0A2N6T2A3</accession>
<comment type="caution">
    <text evidence="1">The sequence shown here is derived from an EMBL/GenBank/DDBJ whole genome shotgun (WGS) entry which is preliminary data.</text>
</comment>
<gene>
    <name evidence="1" type="ORF">CJ204_01035</name>
</gene>